<protein>
    <submittedName>
        <fullName evidence="1">Putative 8.9kda 1 8.9 kDa family</fullName>
    </submittedName>
</protein>
<evidence type="ECO:0000313" key="1">
    <source>
        <dbReference type="EMBL" id="JAT93151.1"/>
    </source>
</evidence>
<feature type="non-terminal residue" evidence="1">
    <location>
        <position position="1"/>
    </location>
</feature>
<dbReference type="AlphaFoldDB" id="A0A1E1X287"/>
<name>A0A1E1X287_9ACAR</name>
<accession>A0A1E1X287</accession>
<dbReference type="EMBL" id="GFAC01006037">
    <property type="protein sequence ID" value="JAT93151.1"/>
    <property type="molecule type" value="mRNA"/>
</dbReference>
<reference evidence="1" key="1">
    <citation type="journal article" date="2017" name="Front. Cell. Infect. Microbiol.">
        <title>The Distinct Transcriptional Response of the Midgut of Amblyomma sculptum and Amblyomma aureolatum Ticks to Rickettsia rickettsii Correlates to Their Differences in Susceptibility to Infection.</title>
        <authorList>
            <person name="Martins L.A."/>
            <person name="Galletti M.F.B.M."/>
            <person name="Ribeiro J.M."/>
            <person name="Fujita A."/>
            <person name="Costa F.B."/>
            <person name="Labruna M.B."/>
            <person name="Daffre S."/>
            <person name="Fogaca A.C."/>
        </authorList>
    </citation>
    <scope>NUCLEOTIDE SEQUENCE</scope>
</reference>
<proteinExistence type="evidence at transcript level"/>
<sequence length="90" mass="10089">VLLVQAALVYAEVFNSTGQLVFVNDTCLYYGIKISNDRFKSFHEPCEQWWCSVKKGYLAVYGCERPTVDPYCGVPVKAVYGGCCSFTHTC</sequence>
<organism evidence="1">
    <name type="scientific">Amblyomma aureolatum</name>
    <dbReference type="NCBI Taxonomy" id="187763"/>
    <lineage>
        <taxon>Eukaryota</taxon>
        <taxon>Metazoa</taxon>
        <taxon>Ecdysozoa</taxon>
        <taxon>Arthropoda</taxon>
        <taxon>Chelicerata</taxon>
        <taxon>Arachnida</taxon>
        <taxon>Acari</taxon>
        <taxon>Parasitiformes</taxon>
        <taxon>Ixodida</taxon>
        <taxon>Ixodoidea</taxon>
        <taxon>Ixodidae</taxon>
        <taxon>Amblyomminae</taxon>
        <taxon>Amblyomma</taxon>
    </lineage>
</organism>